<dbReference type="EMBL" id="CP032568">
    <property type="protein sequence ID" value="AYF76848.1"/>
    <property type="molecule type" value="Genomic_DNA"/>
</dbReference>
<proteinExistence type="predicted"/>
<dbReference type="GO" id="GO:0016740">
    <property type="term" value="F:transferase activity"/>
    <property type="evidence" value="ECO:0007669"/>
    <property type="project" value="UniProtKB-KW"/>
</dbReference>
<name>A0A386ZH02_9NOCA</name>
<keyword evidence="5" id="KW-1185">Reference proteome</keyword>
<sequence>MHPPGPRGHNPNSLGCRKDGALVSERAYPRRRLPVAQDPLFVYGTLRFGAVLAELIGRVPDMEPARLLGRRAAALPGRSYPGLVTATNRVTEGFLLTGLTDAEWRVLDAFEDDEYDLVPVAVTAGERAGYAWTYAWTAAAEDRDWSATAFERDQLPRYAGKCAAWRRDLVLLSETL</sequence>
<dbReference type="AlphaFoldDB" id="A0A386ZH02"/>
<accession>A0A386ZH02</accession>
<protein>
    <recommendedName>
        <fullName evidence="2">Putative gamma-glutamylcyclotransferase</fullName>
    </recommendedName>
</protein>
<organism evidence="4 5">
    <name type="scientific">Nocardia yunnanensis</name>
    <dbReference type="NCBI Taxonomy" id="2382165"/>
    <lineage>
        <taxon>Bacteria</taxon>
        <taxon>Bacillati</taxon>
        <taxon>Actinomycetota</taxon>
        <taxon>Actinomycetes</taxon>
        <taxon>Mycobacteriales</taxon>
        <taxon>Nocardiaceae</taxon>
        <taxon>Nocardia</taxon>
    </lineage>
</organism>
<evidence type="ECO:0000259" key="3">
    <source>
        <dbReference type="Pfam" id="PF06094"/>
    </source>
</evidence>
<feature type="domain" description="Gamma-glutamylcyclotransferase AIG2-like" evidence="3">
    <location>
        <begin position="40"/>
        <end position="145"/>
    </location>
</feature>
<evidence type="ECO:0000256" key="2">
    <source>
        <dbReference type="ARBA" id="ARBA00030602"/>
    </source>
</evidence>
<dbReference type="InterPro" id="IPR045038">
    <property type="entry name" value="AIG2-like"/>
</dbReference>
<dbReference type="Pfam" id="PF06094">
    <property type="entry name" value="GGACT"/>
    <property type="match status" value="1"/>
</dbReference>
<dbReference type="Gene3D" id="3.10.490.10">
    <property type="entry name" value="Gamma-glutamyl cyclotransferase-like"/>
    <property type="match status" value="1"/>
</dbReference>
<dbReference type="PANTHER" id="PTHR31544:SF2">
    <property type="entry name" value="AIG2-LIKE PROTEIN D"/>
    <property type="match status" value="1"/>
</dbReference>
<dbReference type="CDD" id="cd06661">
    <property type="entry name" value="GGCT_like"/>
    <property type="match status" value="1"/>
</dbReference>
<dbReference type="Proteomes" id="UP000267164">
    <property type="component" value="Chromosome"/>
</dbReference>
<dbReference type="PANTHER" id="PTHR31544">
    <property type="entry name" value="AIG2-LIKE PROTEIN D"/>
    <property type="match status" value="1"/>
</dbReference>
<evidence type="ECO:0000256" key="1">
    <source>
        <dbReference type="ARBA" id="ARBA00022679"/>
    </source>
</evidence>
<evidence type="ECO:0000313" key="4">
    <source>
        <dbReference type="EMBL" id="AYF76848.1"/>
    </source>
</evidence>
<gene>
    <name evidence="4" type="ORF">D7D52_26975</name>
</gene>
<reference evidence="4 5" key="1">
    <citation type="submission" date="2018-09" db="EMBL/GenBank/DDBJ databases">
        <title>Nocardia yunnanensis sp. nov., an actinomycete isolated from a soil sample.</title>
        <authorList>
            <person name="Zhang J."/>
        </authorList>
    </citation>
    <scope>NUCLEOTIDE SEQUENCE [LARGE SCALE GENOMIC DNA]</scope>
    <source>
        <strain evidence="4 5">CFHS0054</strain>
    </source>
</reference>
<dbReference type="SUPFAM" id="SSF110857">
    <property type="entry name" value="Gamma-glutamyl cyclotransferase-like"/>
    <property type="match status" value="1"/>
</dbReference>
<keyword evidence="1 4" id="KW-0808">Transferase</keyword>
<dbReference type="InterPro" id="IPR013024">
    <property type="entry name" value="GGCT-like"/>
</dbReference>
<dbReference type="InterPro" id="IPR036568">
    <property type="entry name" value="GGCT-like_sf"/>
</dbReference>
<evidence type="ECO:0000313" key="5">
    <source>
        <dbReference type="Proteomes" id="UP000267164"/>
    </source>
</evidence>
<dbReference type="KEGG" id="nyu:D7D52_26975"/>
<dbReference type="OrthoDB" id="4227186at2"/>
<dbReference type="InterPro" id="IPR009288">
    <property type="entry name" value="AIG2-like_dom"/>
</dbReference>